<dbReference type="EMBL" id="JAGFNK010000331">
    <property type="protein sequence ID" value="KAI9452620.1"/>
    <property type="molecule type" value="Genomic_DNA"/>
</dbReference>
<protein>
    <submittedName>
        <fullName evidence="1">Molybdopterin binding aldehyde oxidase/xanthine dehydrogenase</fullName>
    </submittedName>
</protein>
<name>A0ACC0TZP1_9AGAM</name>
<keyword evidence="2" id="KW-1185">Reference proteome</keyword>
<dbReference type="Proteomes" id="UP001207468">
    <property type="component" value="Unassembled WGS sequence"/>
</dbReference>
<proteinExistence type="predicted"/>
<evidence type="ECO:0000313" key="1">
    <source>
        <dbReference type="EMBL" id="KAI9452620.1"/>
    </source>
</evidence>
<organism evidence="1 2">
    <name type="scientific">Russula earlei</name>
    <dbReference type="NCBI Taxonomy" id="71964"/>
    <lineage>
        <taxon>Eukaryota</taxon>
        <taxon>Fungi</taxon>
        <taxon>Dikarya</taxon>
        <taxon>Basidiomycota</taxon>
        <taxon>Agaricomycotina</taxon>
        <taxon>Agaricomycetes</taxon>
        <taxon>Russulales</taxon>
        <taxon>Russulaceae</taxon>
        <taxon>Russula</taxon>
    </lineage>
</organism>
<evidence type="ECO:0000313" key="2">
    <source>
        <dbReference type="Proteomes" id="UP001207468"/>
    </source>
</evidence>
<sequence length="1216" mass="133298">MLLLDFVRYHRRLTGTKIGCREGDCGACTVLLGELTNEGLHYHSVTSCLTPIGNINGKHVVTIEGINMPEGLNPIQAAMKEESATQCGFCTPGFIMSLTGFCLSHKAPSIPNVIAAIDGNICRCTGYKSIERAAARVAQLLQERKEEAPEVFAAQHHLLPAWFEAIPKRLRVLSFNLDGHLHEKDRPQLVGGGTDLYVQKHDAMRDASIRFTLDDTSLKGITREGNTCIIGAATTVTELNESAILQAHFPAWKQYIKLISSTPIRNIATIAGNIVNASPIGDLTVLLLALDATVVLRKEEEQREVLLQQFYKGYKQLDKQPEEYVEQVRFELPDDHTRFHFEKISKRTHLDIASVNTAICVTTSNGVISKARLSAGGVGPTPALLRKTSSYLEGKQVTVALVHEAIEMMQAEIAPISDARGTAAYKRLLLGQLIKAHFLQLFPELEAKQSLCAFVAKTYYMKNIDSNTHVRGESIYLDDMPVLEGTLYAAAFDSPVAHGKLIALDMEAALQTAGVVRILTCKDVTGENQIGGIVQDEPLFADHHVHFCGMPIALVIAETVHAAREAVKKIKATIEPLPVITDPRVAAAQGELIIPPRTFKLGDSTHALQDCAYVFSGVADTNGQEHLYIETQGAYAVPLENGVVRVYSSTQAPTAVQRCITKVLGISMHQVEVDVTRLGGGFGGKEDQANTWAALCALGTHLLRRPVKYSLDRMEDMRMTGKRHPYSSDFTIGLDKEYRIIAFEASLYQNAGAAADLSPAVLERSLFHCTNSYGIPHVTATAYCCRTHLPPNTAFRGFGGPQGMFVIEAAIAKAADELGIDAAIIQQRNLLRTGDELSYGQKVVSEAHECWNKAAELYQLDTLKKEIAVFNQQHTLYKKGLAVMPICFGISFTNTLMNQGRSLVHVYTDGSVVVSTGAVEMGQGVNTKMVQVAAHVFSIAPDKVKVNSTNTYRIANTSPTAASATADLNGRATQIACTAILERLKEVAANEFQTTPEAILLKEECIWVNGVKTEMDWKKLVMTAYMKRVSLSEHGHYATPEIKFDKTKEKGHPFAYHVYGTAIITATIDCLRGTYIVDSVKVVHDFGSSMNKAIDLGQIEGGIVQGIGWMTLEEIVYDTNGKLRSNALSTYKVPDIYSVPKEISIEFLETDKDNLAIFKSKAVGEPPLMYGIGAYFALRNAIKAFNPNTSIGFNAPLTPEKVLMNLYERKEVVRYT</sequence>
<accession>A0ACC0TZP1</accession>
<reference evidence="1" key="1">
    <citation type="submission" date="2021-03" db="EMBL/GenBank/DDBJ databases">
        <title>Evolutionary priming and transition to the ectomycorrhizal habit in an iconic lineage of mushroom-forming fungi: is preadaptation a requirement?</title>
        <authorList>
            <consortium name="DOE Joint Genome Institute"/>
            <person name="Looney B.P."/>
            <person name="Miyauchi S."/>
            <person name="Morin E."/>
            <person name="Drula E."/>
            <person name="Courty P.E."/>
            <person name="Chicoki N."/>
            <person name="Fauchery L."/>
            <person name="Kohler A."/>
            <person name="Kuo A."/>
            <person name="LaButti K."/>
            <person name="Pangilinan J."/>
            <person name="Lipzen A."/>
            <person name="Riley R."/>
            <person name="Andreopoulos W."/>
            <person name="He G."/>
            <person name="Johnson J."/>
            <person name="Barry K.W."/>
            <person name="Grigoriev I.V."/>
            <person name="Nagy L."/>
            <person name="Hibbett D."/>
            <person name="Henrissat B."/>
            <person name="Matheny P.B."/>
            <person name="Labbe J."/>
            <person name="Martin A.F."/>
        </authorList>
    </citation>
    <scope>NUCLEOTIDE SEQUENCE</scope>
    <source>
        <strain evidence="1">BPL698</strain>
    </source>
</reference>
<gene>
    <name evidence="1" type="ORF">F5148DRAFT_1330991</name>
</gene>
<comment type="caution">
    <text evidence="1">The sequence shown here is derived from an EMBL/GenBank/DDBJ whole genome shotgun (WGS) entry which is preliminary data.</text>
</comment>